<reference evidence="9 10" key="1">
    <citation type="journal article" date="2021" name="Int. J. Syst. Evol. Microbiol.">
        <title>Reticulibacter mediterranei gen. nov., sp. nov., within the new family Reticulibacteraceae fam. nov., and Ktedonospora formicarum gen. nov., sp. nov., Ktedonobacter robiniae sp. nov., Dictyobacter formicarum sp. nov. and Dictyobacter arantiisoli sp. nov., belonging to the class Ktedonobacteria.</title>
        <authorList>
            <person name="Yabe S."/>
            <person name="Zheng Y."/>
            <person name="Wang C.M."/>
            <person name="Sakai Y."/>
            <person name="Abe K."/>
            <person name="Yokota A."/>
            <person name="Donadio S."/>
            <person name="Cavaletti L."/>
            <person name="Monciardini P."/>
        </authorList>
    </citation>
    <scope>NUCLEOTIDE SEQUENCE [LARGE SCALE GENOMIC DNA]</scope>
    <source>
        <strain evidence="9 10">SOSP1-30</strain>
    </source>
</reference>
<organism evidence="9 10">
    <name type="scientific">Ktedonobacter robiniae</name>
    <dbReference type="NCBI Taxonomy" id="2778365"/>
    <lineage>
        <taxon>Bacteria</taxon>
        <taxon>Bacillati</taxon>
        <taxon>Chloroflexota</taxon>
        <taxon>Ktedonobacteria</taxon>
        <taxon>Ktedonobacterales</taxon>
        <taxon>Ktedonobacteraceae</taxon>
        <taxon>Ktedonobacter</taxon>
    </lineage>
</organism>
<protein>
    <recommendedName>
        <fullName evidence="3">beta-N-acetylhexosaminidase</fullName>
        <ecNumber evidence="3">3.2.1.52</ecNumber>
    </recommendedName>
</protein>
<comment type="caution">
    <text evidence="9">The sequence shown here is derived from an EMBL/GenBank/DDBJ whole genome shotgun (WGS) entry which is preliminary data.</text>
</comment>
<evidence type="ECO:0000313" key="9">
    <source>
        <dbReference type="EMBL" id="GHO54977.1"/>
    </source>
</evidence>
<dbReference type="Pfam" id="PF00933">
    <property type="entry name" value="Glyco_hydro_3"/>
    <property type="match status" value="1"/>
</dbReference>
<feature type="region of interest" description="Disordered" evidence="6">
    <location>
        <begin position="1"/>
        <end position="22"/>
    </location>
</feature>
<keyword evidence="5" id="KW-0326">Glycosidase</keyword>
<evidence type="ECO:0000256" key="3">
    <source>
        <dbReference type="ARBA" id="ARBA00012663"/>
    </source>
</evidence>
<comment type="catalytic activity">
    <reaction evidence="1">
        <text>Hydrolysis of terminal non-reducing N-acetyl-D-hexosamine residues in N-acetyl-beta-D-hexosaminides.</text>
        <dbReference type="EC" id="3.2.1.52"/>
    </reaction>
</comment>
<dbReference type="PANTHER" id="PTHR30480">
    <property type="entry name" value="BETA-HEXOSAMINIDASE-RELATED"/>
    <property type="match status" value="1"/>
</dbReference>
<accession>A0ABQ3UQU1</accession>
<evidence type="ECO:0000256" key="4">
    <source>
        <dbReference type="ARBA" id="ARBA00022801"/>
    </source>
</evidence>
<dbReference type="Proteomes" id="UP000654345">
    <property type="component" value="Unassembled WGS sequence"/>
</dbReference>
<dbReference type="InterPro" id="IPR017853">
    <property type="entry name" value="GH"/>
</dbReference>
<dbReference type="EC" id="3.2.1.52" evidence="3"/>
<sequence length="490" mass="52547">MRPAFQAGAQPPATGPDEIDTHVYPVVPRPASPGALSRFKDKVAAAQHKAQLATLETIKTSSLPSSPSGETFSWRKVAILLPLLLIVLFHALSLGGAQFAGPQGWASLLGDPVSANNPDLLHTINKQLQDNQKNQQHVSITPQQYIDTVLHNMTIEQKIGQMMLVQFTGATYASDISTMVSQYGVGAVLIFYANGNIIDKGQLKGLIQQMQSNSTIPMAVSIDQEGGYVDRLAQLDGMRPSAATIGASNDPAKAKAAGQQDAQDLLSYGINMNLAPVVDVDTLPYSEMHTDQRTFGTTPEQVTQMAGAYLDGLQAGGKVVGTLKHFPGLGRSATDPHFAIPQITASKSELEQVDWAPYRALIKQNKVQSIMVTHEILDAIDPTQPSTLSPKVIKNILRDEFGFKGVIMTDSLTMKGITNYVSQSQAAALAIAAGCDLLMGASSASQVASMIEGIKQALHDGTITQQHIDDSVRRILLMKYQMGLLALPKN</sequence>
<feature type="transmembrane region" description="Helical" evidence="7">
    <location>
        <begin position="77"/>
        <end position="97"/>
    </location>
</feature>
<evidence type="ECO:0000313" key="10">
    <source>
        <dbReference type="Proteomes" id="UP000654345"/>
    </source>
</evidence>
<name>A0ABQ3UQU1_9CHLR</name>
<dbReference type="InterPro" id="IPR001764">
    <property type="entry name" value="Glyco_hydro_3_N"/>
</dbReference>
<dbReference type="PROSITE" id="PS00775">
    <property type="entry name" value="GLYCOSYL_HYDROL_F3"/>
    <property type="match status" value="1"/>
</dbReference>
<dbReference type="InterPro" id="IPR050226">
    <property type="entry name" value="NagZ_Beta-hexosaminidase"/>
</dbReference>
<dbReference type="InterPro" id="IPR019800">
    <property type="entry name" value="Glyco_hydro_3_AS"/>
</dbReference>
<keyword evidence="7" id="KW-1133">Transmembrane helix</keyword>
<evidence type="ECO:0000259" key="8">
    <source>
        <dbReference type="Pfam" id="PF00933"/>
    </source>
</evidence>
<keyword evidence="7" id="KW-0812">Transmembrane</keyword>
<dbReference type="EMBL" id="BNJG01000001">
    <property type="protein sequence ID" value="GHO54977.1"/>
    <property type="molecule type" value="Genomic_DNA"/>
</dbReference>
<evidence type="ECO:0000256" key="7">
    <source>
        <dbReference type="SAM" id="Phobius"/>
    </source>
</evidence>
<dbReference type="InterPro" id="IPR036962">
    <property type="entry name" value="Glyco_hydro_3_N_sf"/>
</dbReference>
<dbReference type="Gene3D" id="3.20.20.300">
    <property type="entry name" value="Glycoside hydrolase, family 3, N-terminal domain"/>
    <property type="match status" value="1"/>
</dbReference>
<dbReference type="SUPFAM" id="SSF51445">
    <property type="entry name" value="(Trans)glycosidases"/>
    <property type="match status" value="1"/>
</dbReference>
<evidence type="ECO:0000256" key="5">
    <source>
        <dbReference type="ARBA" id="ARBA00023295"/>
    </source>
</evidence>
<feature type="domain" description="Glycoside hydrolase family 3 N-terminal" evidence="8">
    <location>
        <begin position="154"/>
        <end position="476"/>
    </location>
</feature>
<proteinExistence type="inferred from homology"/>
<keyword evidence="10" id="KW-1185">Reference proteome</keyword>
<gene>
    <name evidence="9" type="ORF">KSB_34520</name>
</gene>
<evidence type="ECO:0000256" key="2">
    <source>
        <dbReference type="ARBA" id="ARBA00005336"/>
    </source>
</evidence>
<keyword evidence="4" id="KW-0378">Hydrolase</keyword>
<dbReference type="PANTHER" id="PTHR30480:SF13">
    <property type="entry name" value="BETA-HEXOSAMINIDASE"/>
    <property type="match status" value="1"/>
</dbReference>
<evidence type="ECO:0000256" key="1">
    <source>
        <dbReference type="ARBA" id="ARBA00001231"/>
    </source>
</evidence>
<evidence type="ECO:0000256" key="6">
    <source>
        <dbReference type="SAM" id="MobiDB-lite"/>
    </source>
</evidence>
<comment type="similarity">
    <text evidence="2">Belongs to the glycosyl hydrolase 3 family.</text>
</comment>
<keyword evidence="7" id="KW-0472">Membrane</keyword>